<dbReference type="Proteomes" id="UP000515163">
    <property type="component" value="Unplaced"/>
</dbReference>
<dbReference type="InterPro" id="IPR039672">
    <property type="entry name" value="MFS_2"/>
</dbReference>
<evidence type="ECO:0000256" key="2">
    <source>
        <dbReference type="SAM" id="Phobius"/>
    </source>
</evidence>
<keyword evidence="2" id="KW-0812">Transmembrane</keyword>
<dbReference type="InParanoid" id="A0A6P8ILV4"/>
<protein>
    <submittedName>
        <fullName evidence="4">Major facilitator superfamily domain-containing protein 12-like isoform X1</fullName>
    </submittedName>
</protein>
<dbReference type="SUPFAM" id="SSF103473">
    <property type="entry name" value="MFS general substrate transporter"/>
    <property type="match status" value="1"/>
</dbReference>
<name>A0A6P8ILV4_ACTTE</name>
<sequence length="675" mass="75444">MDYIRRITSKSHTEKKSLPVKQKFSHGVGHILNDLAASVWFSYLIIYLTKVAGLSNRHTGLVVLLGQIADAVFTPFIGILCDRTVCRYGRRKIWHLIGSVLTSLSFPMLFIQMLPEGSSSNLKVGYYVAIAAVFQFGWGCVQISHLSLIPEICHRNNERVELNAIRSALTFICGIYVYGVTWILLGESKDSVLSPSVWKQFMYLAFIIVATGNLFNVLFHAITKEPQSEALVRWLAKRHLKRTKAVASSCNGKKACSEVGYQAAGSPNRRSGATPSILVSIYDDKKYKHSKNNNNGELYTSHSSSNINEDTPLMEDHGLEDNKELEIIDRSKEHQVQQVQQVRTKKQWMTDPTLYKVALIYMCTRIVVNVSQSYLPIYLTETMKFNKEAIAYFPLVVLISGVLASIGVKPLTKRLGSKITYCIGSLMALGACFWYFLQSIEGRNAIYATTVLMGVGGSVMLVTALSLISELIGHDKKSGAFVYGAISFTDKLSSGAVIAIIQELNPRKQQTDKCASCDDYVRNIQSLAPGIAATVALIIAIVFFDSIFVCHRRVEKRDIGVQAEIEVEIKEDKKQDDDMICDNIPRVKHHTTTPRLTDIPVEKQNINSRQTNHSSASLTPNNTLHEPNHDVWQKQSDSFEARNFMNDTAPNNEYTAFRLASGCLPSPLLERRTVV</sequence>
<dbReference type="KEGG" id="aten:116302280"/>
<feature type="transmembrane region" description="Helical" evidence="2">
    <location>
        <begin position="126"/>
        <end position="148"/>
    </location>
</feature>
<dbReference type="GO" id="GO:0008643">
    <property type="term" value="P:carbohydrate transport"/>
    <property type="evidence" value="ECO:0007669"/>
    <property type="project" value="InterPro"/>
</dbReference>
<evidence type="ECO:0000313" key="4">
    <source>
        <dbReference type="RefSeq" id="XP_031567378.1"/>
    </source>
</evidence>
<dbReference type="OrthoDB" id="1730117at2759"/>
<keyword evidence="2" id="KW-1133">Transmembrane helix</keyword>
<dbReference type="InterPro" id="IPR036259">
    <property type="entry name" value="MFS_trans_sf"/>
</dbReference>
<keyword evidence="2" id="KW-0472">Membrane</keyword>
<dbReference type="GO" id="GO:0015293">
    <property type="term" value="F:symporter activity"/>
    <property type="evidence" value="ECO:0007669"/>
    <property type="project" value="InterPro"/>
</dbReference>
<dbReference type="PANTHER" id="PTHR11328:SF28">
    <property type="entry name" value="MAJOR FACILITATOR SUPERFAMILY DOMAIN-CONTAINING PROTEIN 12"/>
    <property type="match status" value="1"/>
</dbReference>
<comment type="similarity">
    <text evidence="1">Belongs to the major facilitator superfamily.</text>
</comment>
<evidence type="ECO:0000256" key="1">
    <source>
        <dbReference type="ARBA" id="ARBA00008335"/>
    </source>
</evidence>
<dbReference type="PANTHER" id="PTHR11328">
    <property type="entry name" value="MAJOR FACILITATOR SUPERFAMILY DOMAIN-CONTAINING PROTEIN"/>
    <property type="match status" value="1"/>
</dbReference>
<dbReference type="GO" id="GO:0005886">
    <property type="term" value="C:plasma membrane"/>
    <property type="evidence" value="ECO:0007669"/>
    <property type="project" value="TreeGrafter"/>
</dbReference>
<feature type="transmembrane region" description="Helical" evidence="2">
    <location>
        <begin position="530"/>
        <end position="550"/>
    </location>
</feature>
<dbReference type="Gene3D" id="1.20.1250.20">
    <property type="entry name" value="MFS general substrate transporter like domains"/>
    <property type="match status" value="2"/>
</dbReference>
<dbReference type="Pfam" id="PF13347">
    <property type="entry name" value="MFS_2"/>
    <property type="match status" value="2"/>
</dbReference>
<dbReference type="GeneID" id="116302280"/>
<gene>
    <name evidence="4" type="primary">LOC116302280</name>
</gene>
<feature type="transmembrane region" description="Helical" evidence="2">
    <location>
        <begin position="446"/>
        <end position="468"/>
    </location>
</feature>
<organism evidence="3 4">
    <name type="scientific">Actinia tenebrosa</name>
    <name type="common">Australian red waratah sea anemone</name>
    <dbReference type="NCBI Taxonomy" id="6105"/>
    <lineage>
        <taxon>Eukaryota</taxon>
        <taxon>Metazoa</taxon>
        <taxon>Cnidaria</taxon>
        <taxon>Anthozoa</taxon>
        <taxon>Hexacorallia</taxon>
        <taxon>Actiniaria</taxon>
        <taxon>Actiniidae</taxon>
        <taxon>Actinia</taxon>
    </lineage>
</organism>
<keyword evidence="3" id="KW-1185">Reference proteome</keyword>
<feature type="transmembrane region" description="Helical" evidence="2">
    <location>
        <begin position="61"/>
        <end position="81"/>
    </location>
</feature>
<feature type="transmembrane region" description="Helical" evidence="2">
    <location>
        <begin position="480"/>
        <end position="501"/>
    </location>
</feature>
<proteinExistence type="inferred from homology"/>
<feature type="transmembrane region" description="Helical" evidence="2">
    <location>
        <begin position="31"/>
        <end position="49"/>
    </location>
</feature>
<feature type="transmembrane region" description="Helical" evidence="2">
    <location>
        <begin position="353"/>
        <end position="377"/>
    </location>
</feature>
<reference evidence="4" key="1">
    <citation type="submission" date="2025-08" db="UniProtKB">
        <authorList>
            <consortium name="RefSeq"/>
        </authorList>
    </citation>
    <scope>IDENTIFICATION</scope>
    <source>
        <tissue evidence="4">Tentacle</tissue>
    </source>
</reference>
<dbReference type="AlphaFoldDB" id="A0A6P8ILV4"/>
<dbReference type="CDD" id="cd17491">
    <property type="entry name" value="MFS_MFSD12"/>
    <property type="match status" value="1"/>
</dbReference>
<evidence type="ECO:0000313" key="3">
    <source>
        <dbReference type="Proteomes" id="UP000515163"/>
    </source>
</evidence>
<accession>A0A6P8ILV4</accession>
<feature type="transmembrane region" description="Helical" evidence="2">
    <location>
        <begin position="389"/>
        <end position="408"/>
    </location>
</feature>
<feature type="transmembrane region" description="Helical" evidence="2">
    <location>
        <begin position="93"/>
        <end position="114"/>
    </location>
</feature>
<dbReference type="RefSeq" id="XP_031567378.1">
    <property type="nucleotide sequence ID" value="XM_031711518.1"/>
</dbReference>
<feature type="transmembrane region" description="Helical" evidence="2">
    <location>
        <begin position="420"/>
        <end position="440"/>
    </location>
</feature>
<dbReference type="FunFam" id="1.20.1250.20:FF:000431">
    <property type="entry name" value="Predicted protein"/>
    <property type="match status" value="1"/>
</dbReference>
<feature type="transmembrane region" description="Helical" evidence="2">
    <location>
        <begin position="197"/>
        <end position="219"/>
    </location>
</feature>
<feature type="transmembrane region" description="Helical" evidence="2">
    <location>
        <begin position="168"/>
        <end position="185"/>
    </location>
</feature>